<accession>E6XEC9</accession>
<dbReference type="Proteomes" id="UP000008634">
    <property type="component" value="Chromosome"/>
</dbReference>
<evidence type="ECO:0000313" key="1">
    <source>
        <dbReference type="EMBL" id="ADV50219.1"/>
    </source>
</evidence>
<evidence type="ECO:0000313" key="2">
    <source>
        <dbReference type="Proteomes" id="UP000008634"/>
    </source>
</evidence>
<organism evidence="1 2">
    <name type="scientific">Cellulophaga algicola (strain DSM 14237 / IC166 / ACAM 630)</name>
    <dbReference type="NCBI Taxonomy" id="688270"/>
    <lineage>
        <taxon>Bacteria</taxon>
        <taxon>Pseudomonadati</taxon>
        <taxon>Bacteroidota</taxon>
        <taxon>Flavobacteriia</taxon>
        <taxon>Flavobacteriales</taxon>
        <taxon>Flavobacteriaceae</taxon>
        <taxon>Cellulophaga</taxon>
    </lineage>
</organism>
<dbReference type="AlphaFoldDB" id="E6XEC9"/>
<reference evidence="1 2" key="1">
    <citation type="journal article" date="2010" name="Stand. Genomic Sci.">
        <title>Complete genome sequence of Cellulophaga algicola type strain (IC166).</title>
        <authorList>
            <person name="Abt B."/>
            <person name="Lu M."/>
            <person name="Misra M."/>
            <person name="Han C."/>
            <person name="Nolan M."/>
            <person name="Lucas S."/>
            <person name="Hammon N."/>
            <person name="Deshpande S."/>
            <person name="Cheng J.F."/>
            <person name="Tapia R."/>
            <person name="Goodwin L."/>
            <person name="Pitluck S."/>
            <person name="Liolios K."/>
            <person name="Pagani I."/>
            <person name="Ivanova N."/>
            <person name="Mavromatis K."/>
            <person name="Ovchinikova G."/>
            <person name="Pati A."/>
            <person name="Chen A."/>
            <person name="Palaniappan K."/>
            <person name="Land M."/>
            <person name="Hauser L."/>
            <person name="Chang Y.J."/>
            <person name="Jeffries C.D."/>
            <person name="Detter J.C."/>
            <person name="Brambilla E."/>
            <person name="Rohde M."/>
            <person name="Tindall B.J."/>
            <person name="Goker M."/>
            <person name="Woyke T."/>
            <person name="Bristow J."/>
            <person name="Eisen J.A."/>
            <person name="Markowitz V."/>
            <person name="Hugenholtz P."/>
            <person name="Kyrpides N.C."/>
            <person name="Klenk H.P."/>
            <person name="Lapidus A."/>
        </authorList>
    </citation>
    <scope>NUCLEOTIDE SEQUENCE [LARGE SCALE GENOMIC DNA]</scope>
    <source>
        <strain evidence="2">DSM 14237 / IC166 / ACAM 630</strain>
    </source>
</reference>
<keyword evidence="2" id="KW-1185">Reference proteome</keyword>
<proteinExistence type="predicted"/>
<dbReference type="HOGENOM" id="CLU_2070479_0_0_10"/>
<name>E6XEC9_CELAD</name>
<sequence length="118" mass="13475">MQISIYQQAYKTTDSVENFMEFYYGLRMHFFASDLLYHGLSPNQISDAVAKAMNVAKSSEMNLREHFRPVFSSIANEIISDCKLTRLGYGLVLLNAETKISIVGEWQLKVLQRFLGGE</sequence>
<dbReference type="KEGG" id="cao:Celal_2943"/>
<gene>
    <name evidence="1" type="ordered locus">Celal_2943</name>
</gene>
<dbReference type="eggNOG" id="ENOG5032THV">
    <property type="taxonomic scope" value="Bacteria"/>
</dbReference>
<protein>
    <submittedName>
        <fullName evidence="1">Uncharacterized protein</fullName>
    </submittedName>
</protein>
<dbReference type="EMBL" id="CP002453">
    <property type="protein sequence ID" value="ADV50219.1"/>
    <property type="molecule type" value="Genomic_DNA"/>
</dbReference>